<dbReference type="STRING" id="1798507.A3A34_02835"/>
<dbReference type="AlphaFoldDB" id="A0A1F6EIW0"/>
<reference evidence="2 3" key="1">
    <citation type="journal article" date="2016" name="Nat. Commun.">
        <title>Thousands of microbial genomes shed light on interconnected biogeochemical processes in an aquifer system.</title>
        <authorList>
            <person name="Anantharaman K."/>
            <person name="Brown C.T."/>
            <person name="Hug L.A."/>
            <person name="Sharon I."/>
            <person name="Castelle C.J."/>
            <person name="Probst A.J."/>
            <person name="Thomas B.C."/>
            <person name="Singh A."/>
            <person name="Wilkins M.J."/>
            <person name="Karaoz U."/>
            <person name="Brodie E.L."/>
            <person name="Williams K.H."/>
            <person name="Hubbard S.S."/>
            <person name="Banfield J.F."/>
        </authorList>
    </citation>
    <scope>NUCLEOTIDE SEQUENCE [LARGE SCALE GENOMIC DNA]</scope>
</reference>
<sequence length="304" mass="34421">MTIIVTGASGFLGRFLCEALEKAGHTVVRLDSKIADLTKDGSLDGITQPYDRIYHLAAWTQAGDFCLHHSGEQWLINQKINTNVLSWWHTRQPHAKLIAMGTSCAYDPALPLSEENYMRGEPIESLFTYAMTKRMLYNGLTSLHKQFGHTYLHLVPSTLYGPHYHTDSRRMHFIFDLIRKILLGKEKGEPVTLWGDGYQKRELVFASDFVNAALHLSDHVDNDIVNIGAGEEYSIREFAEKICAIVGFDPALIEYDTSRYVGARSKVLSVEKLRHLIPNVTFTSLDCGLEDTVSWFSTQPELLR</sequence>
<dbReference type="InterPro" id="IPR036291">
    <property type="entry name" value="NAD(P)-bd_dom_sf"/>
</dbReference>
<name>A0A1F6EIW0_9BACT</name>
<evidence type="ECO:0000313" key="2">
    <source>
        <dbReference type="EMBL" id="OGG73585.1"/>
    </source>
</evidence>
<dbReference type="EMBL" id="MFLU01000016">
    <property type="protein sequence ID" value="OGG73585.1"/>
    <property type="molecule type" value="Genomic_DNA"/>
</dbReference>
<evidence type="ECO:0000313" key="3">
    <source>
        <dbReference type="Proteomes" id="UP000178587"/>
    </source>
</evidence>
<dbReference type="Pfam" id="PF01370">
    <property type="entry name" value="Epimerase"/>
    <property type="match status" value="1"/>
</dbReference>
<gene>
    <name evidence="2" type="ORF">A3A34_02835</name>
</gene>
<dbReference type="Gene3D" id="3.90.25.10">
    <property type="entry name" value="UDP-galactose 4-epimerase, domain 1"/>
    <property type="match status" value="1"/>
</dbReference>
<dbReference type="GO" id="GO:0050577">
    <property type="term" value="F:GDP-L-fucose synthase activity"/>
    <property type="evidence" value="ECO:0007669"/>
    <property type="project" value="TreeGrafter"/>
</dbReference>
<dbReference type="PANTHER" id="PTHR43238">
    <property type="entry name" value="GDP-L-FUCOSE SYNTHASE"/>
    <property type="match status" value="1"/>
</dbReference>
<dbReference type="PANTHER" id="PTHR43238:SF1">
    <property type="entry name" value="GDP-L-FUCOSE SYNTHASE"/>
    <property type="match status" value="1"/>
</dbReference>
<dbReference type="Proteomes" id="UP000178587">
    <property type="component" value="Unassembled WGS sequence"/>
</dbReference>
<feature type="domain" description="NAD-dependent epimerase/dehydratase" evidence="1">
    <location>
        <begin position="3"/>
        <end position="228"/>
    </location>
</feature>
<organism evidence="2 3">
    <name type="scientific">Candidatus Kaiserbacteria bacterium RIFCSPLOWO2_01_FULL_50_24</name>
    <dbReference type="NCBI Taxonomy" id="1798507"/>
    <lineage>
        <taxon>Bacteria</taxon>
        <taxon>Candidatus Kaiseribacteriota</taxon>
    </lineage>
</organism>
<protein>
    <submittedName>
        <fullName evidence="2">GDP-fucose synthetase</fullName>
    </submittedName>
</protein>
<comment type="caution">
    <text evidence="2">The sequence shown here is derived from an EMBL/GenBank/DDBJ whole genome shotgun (WGS) entry which is preliminary data.</text>
</comment>
<dbReference type="InterPro" id="IPR001509">
    <property type="entry name" value="Epimerase_deHydtase"/>
</dbReference>
<dbReference type="Gene3D" id="3.40.50.720">
    <property type="entry name" value="NAD(P)-binding Rossmann-like Domain"/>
    <property type="match status" value="1"/>
</dbReference>
<accession>A0A1F6EIW0</accession>
<dbReference type="SUPFAM" id="SSF51735">
    <property type="entry name" value="NAD(P)-binding Rossmann-fold domains"/>
    <property type="match status" value="1"/>
</dbReference>
<evidence type="ECO:0000259" key="1">
    <source>
        <dbReference type="Pfam" id="PF01370"/>
    </source>
</evidence>
<proteinExistence type="predicted"/>